<dbReference type="AlphaFoldDB" id="A0A6P3XDU5"/>
<accession>A0A6P3XDU5</accession>
<dbReference type="OrthoDB" id="7680611at2759"/>
<dbReference type="RefSeq" id="XP_014476535.1">
    <property type="nucleotide sequence ID" value="XM_014621049.1"/>
</dbReference>
<proteinExistence type="predicted"/>
<dbReference type="KEGG" id="dqu:106745443"/>
<dbReference type="PANTHER" id="PTHR46585">
    <property type="entry name" value="INTEGRASE CORE DOMAIN CONTAINING PROTEIN"/>
    <property type="match status" value="1"/>
</dbReference>
<evidence type="ECO:0000313" key="2">
    <source>
        <dbReference type="RefSeq" id="XP_014476535.1"/>
    </source>
</evidence>
<keyword evidence="1" id="KW-1185">Reference proteome</keyword>
<name>A0A6P3XDU5_DINQU</name>
<dbReference type="PANTHER" id="PTHR46585:SF1">
    <property type="entry name" value="CHROMO DOMAIN-CONTAINING PROTEIN"/>
    <property type="match status" value="1"/>
</dbReference>
<organism evidence="1 2">
    <name type="scientific">Dinoponera quadriceps</name>
    <name type="common">South American ant</name>
    <dbReference type="NCBI Taxonomy" id="609295"/>
    <lineage>
        <taxon>Eukaryota</taxon>
        <taxon>Metazoa</taxon>
        <taxon>Ecdysozoa</taxon>
        <taxon>Arthropoda</taxon>
        <taxon>Hexapoda</taxon>
        <taxon>Insecta</taxon>
        <taxon>Pterygota</taxon>
        <taxon>Neoptera</taxon>
        <taxon>Endopterygota</taxon>
        <taxon>Hymenoptera</taxon>
        <taxon>Apocrita</taxon>
        <taxon>Aculeata</taxon>
        <taxon>Formicoidea</taxon>
        <taxon>Formicidae</taxon>
        <taxon>Ponerinae</taxon>
        <taxon>Ponerini</taxon>
        <taxon>Dinoponera</taxon>
    </lineage>
</organism>
<gene>
    <name evidence="2" type="primary">LOC106745443</name>
</gene>
<dbReference type="GeneID" id="106745443"/>
<evidence type="ECO:0000313" key="1">
    <source>
        <dbReference type="Proteomes" id="UP000515204"/>
    </source>
</evidence>
<protein>
    <submittedName>
        <fullName evidence="2">Uncharacterized protein LOC106745443</fullName>
    </submittedName>
</protein>
<dbReference type="Proteomes" id="UP000515204">
    <property type="component" value="Unplaced"/>
</dbReference>
<reference evidence="2" key="1">
    <citation type="submission" date="2025-08" db="UniProtKB">
        <authorList>
            <consortium name="RefSeq"/>
        </authorList>
    </citation>
    <scope>IDENTIFICATION</scope>
</reference>
<sequence length="133" mass="15649">MWKVFTLNGTYKWINICPRLVSEYNRHKHQTINMRPVDVTSAIVEKLLSTVKCNVKITTPARFKVGYTPNWTIEEFKIAKVQATNPVIYLLEDSRKYPVAGGFYEYELHRVANPYVYLVEKMLRKNGNKVYMK</sequence>